<reference evidence="3" key="1">
    <citation type="journal article" date="2019" name="Int. J. Syst. Evol. Microbiol.">
        <title>The Global Catalogue of Microorganisms (GCM) 10K type strain sequencing project: providing services to taxonomists for standard genome sequencing and annotation.</title>
        <authorList>
            <consortium name="The Broad Institute Genomics Platform"/>
            <consortium name="The Broad Institute Genome Sequencing Center for Infectious Disease"/>
            <person name="Wu L."/>
            <person name="Ma J."/>
        </authorList>
    </citation>
    <scope>NUCLEOTIDE SEQUENCE [LARGE SCALE GENOMIC DNA]</scope>
    <source>
        <strain evidence="3">TBRC 5832</strain>
    </source>
</reference>
<accession>A0ABV8IYM6</accession>
<organism evidence="2 3">
    <name type="scientific">Actinoplanes subglobosus</name>
    <dbReference type="NCBI Taxonomy" id="1547892"/>
    <lineage>
        <taxon>Bacteria</taxon>
        <taxon>Bacillati</taxon>
        <taxon>Actinomycetota</taxon>
        <taxon>Actinomycetes</taxon>
        <taxon>Micromonosporales</taxon>
        <taxon>Micromonosporaceae</taxon>
        <taxon>Actinoplanes</taxon>
    </lineage>
</organism>
<dbReference type="EMBL" id="JBHSBL010000020">
    <property type="protein sequence ID" value="MFC4069392.1"/>
    <property type="molecule type" value="Genomic_DNA"/>
</dbReference>
<dbReference type="Proteomes" id="UP001595867">
    <property type="component" value="Unassembled WGS sequence"/>
</dbReference>
<comment type="caution">
    <text evidence="2">The sequence shown here is derived from an EMBL/GenBank/DDBJ whole genome shotgun (WGS) entry which is preliminary data.</text>
</comment>
<evidence type="ECO:0000313" key="2">
    <source>
        <dbReference type="EMBL" id="MFC4069392.1"/>
    </source>
</evidence>
<evidence type="ECO:0000259" key="1">
    <source>
        <dbReference type="Pfam" id="PF00934"/>
    </source>
</evidence>
<dbReference type="InterPro" id="IPR036689">
    <property type="entry name" value="ESAT-6-like_sf"/>
</dbReference>
<dbReference type="SUPFAM" id="SSF140453">
    <property type="entry name" value="EsxAB dimer-like"/>
    <property type="match status" value="1"/>
</dbReference>
<dbReference type="Gene3D" id="1.10.287.1060">
    <property type="entry name" value="ESAT-6-like"/>
    <property type="match status" value="1"/>
</dbReference>
<proteinExistence type="predicted"/>
<feature type="domain" description="PE" evidence="1">
    <location>
        <begin position="6"/>
        <end position="95"/>
    </location>
</feature>
<sequence>MSGIEIDPEAIRSAARQLAGAAEDIGALTDRFLADLEGLGAPWGTDDLGTLIGVAHDAVLDAALDCCDGNLDTLDSHVESLTAMADGYDRAESDNAQSFDTFRW</sequence>
<name>A0ABV8IYM6_9ACTN</name>
<evidence type="ECO:0000313" key="3">
    <source>
        <dbReference type="Proteomes" id="UP001595867"/>
    </source>
</evidence>
<dbReference type="Pfam" id="PF00934">
    <property type="entry name" value="PE"/>
    <property type="match status" value="1"/>
</dbReference>
<protein>
    <submittedName>
        <fullName evidence="2">WXG100 family type VII secretion target</fullName>
    </submittedName>
</protein>
<dbReference type="RefSeq" id="WP_378070275.1">
    <property type="nucleotide sequence ID" value="NZ_JBHSBL010000020.1"/>
</dbReference>
<keyword evidence="3" id="KW-1185">Reference proteome</keyword>
<dbReference type="InterPro" id="IPR000084">
    <property type="entry name" value="PE-PGRS_N"/>
</dbReference>
<gene>
    <name evidence="2" type="ORF">ACFO0C_31095</name>
</gene>